<dbReference type="SUPFAM" id="SSF52540">
    <property type="entry name" value="P-loop containing nucleoside triphosphate hydrolases"/>
    <property type="match status" value="1"/>
</dbReference>
<evidence type="ECO:0000256" key="1">
    <source>
        <dbReference type="SAM" id="MobiDB-lite"/>
    </source>
</evidence>
<gene>
    <name evidence="3" type="ORF">FL583_32850</name>
</gene>
<dbReference type="Gene3D" id="3.40.50.300">
    <property type="entry name" value="P-loop containing nucleotide triphosphate hydrolases"/>
    <property type="match status" value="2"/>
</dbReference>
<dbReference type="CDD" id="cd01127">
    <property type="entry name" value="TrwB_TraG_TraD_VirD4"/>
    <property type="match status" value="1"/>
</dbReference>
<dbReference type="InterPro" id="IPR003593">
    <property type="entry name" value="AAA+_ATPase"/>
</dbReference>
<dbReference type="GO" id="GO:0005524">
    <property type="term" value="F:ATP binding"/>
    <property type="evidence" value="ECO:0007669"/>
    <property type="project" value="UniProtKB-KW"/>
</dbReference>
<evidence type="ECO:0000313" key="3">
    <source>
        <dbReference type="EMBL" id="TQS40872.1"/>
    </source>
</evidence>
<keyword evidence="3" id="KW-0547">Nucleotide-binding</keyword>
<dbReference type="SMART" id="SM00382">
    <property type="entry name" value="AAA"/>
    <property type="match status" value="2"/>
</dbReference>
<keyword evidence="4" id="KW-1185">Reference proteome</keyword>
<dbReference type="InterPro" id="IPR051162">
    <property type="entry name" value="T4SS_component"/>
</dbReference>
<dbReference type="PANTHER" id="PTHR30121:SF6">
    <property type="entry name" value="SLR6007 PROTEIN"/>
    <property type="match status" value="1"/>
</dbReference>
<feature type="domain" description="AAA+ ATPase" evidence="2">
    <location>
        <begin position="658"/>
        <end position="978"/>
    </location>
</feature>
<name>A0A545AHR6_9ACTN</name>
<accession>A0A545AHR6</accession>
<reference evidence="3 4" key="1">
    <citation type="submission" date="2019-07" db="EMBL/GenBank/DDBJ databases">
        <title>Cryptosporangium phraense sp. nov., isolated from plant litter.</title>
        <authorList>
            <person name="Suriyachadkun C."/>
        </authorList>
    </citation>
    <scope>NUCLEOTIDE SEQUENCE [LARGE SCALE GENOMIC DNA]</scope>
    <source>
        <strain evidence="3 4">A-T 5661</strain>
    </source>
</reference>
<sequence length="1045" mass="113017">MSMPTELEALASVRLSLAPTPDDVWDANPFHVDGLHDPAVRAVLDGLTEARESHGANPLGVVIRGQRGTGKTHLMGWLRDRVQLDGGYFFLLDLLDPAQFWPSMVSSMLNGLARKVRRREPQVRTLLRRLSLAGGLESEHVAPVLGDAVLTRDALDAFLRAVQRVDDQVARECQSTIRALVLYASGDLSVYDIGQSVLQSHEEEEDGERRTWGIRRGIRTPKEVVSDLSRLLALTGPTVIAIDQIDQLLAPLLHISDAAHTEGHARGRVGLDQFAEGLMTLRERTQRTLTVLSCLHTSWALIESEAVDTAQDRFRRAPDLQKIPSSELGRALVARRLADGFKEAGFVPPHPTWPVATAAFDDANDYTARELLKVVDEHIRSCLTRGTVIELDWLDETVDDRTTADEITQSRADELDQRFVALQRSADAGAALEPPTEDAAMPPLINAGLQAWILQGGNTEKLYSFDPPPGARPALHARLRKTLDDATEREAHCAFRAISSTNANAALTRLKNAVTMSGLEHDRSGRHLVVLRNSDWSKGPKTQAAVALFKEYGGRTVDVSANDIRVLSALRTLLEEGPNHLQAWLQLRKPASAVRFLQVGLEEMTGHDGPANVEPANVEQRPADREPSPRAELSSAPALIVGKSIDNGALVSVELEALRKHTAIFAGSGSGKTVLIRRLVEECALQGVSSIVLDPNNDLARLGDGWPTAPSGWGDGDAEKASDYLAHTDVVVWTPRRQAGRALSFQPLPDFASVRDDPDEFDAAIDAAVATLAPRARVDGNATRAVRGRAVLTEALQYFARSGFSTLREFIGVLAAFPEDASRLENAEKIAADLAQDLNAAVVNDPLFGGTGTPVDPGVLLTPAPGKRARVSVISLVGLPSDEQRQSFVNQLQMALFAWVKKNPAGDRPLGGLFVMDEAQTLAPSGAMTACTQSTLALASQARKYGLGLVFATQAPKGLHNRIPGNAATQFFGLLNSPVQISAAQEMAKAKGGAVPDVGRMRTGEFYAAPEGSHFVKVKTPLCLSYHPKSPLTTEEVVERASNRA</sequence>
<dbReference type="InterPro" id="IPR002789">
    <property type="entry name" value="HerA_central"/>
</dbReference>
<evidence type="ECO:0000313" key="4">
    <source>
        <dbReference type="Proteomes" id="UP000317982"/>
    </source>
</evidence>
<keyword evidence="3" id="KW-0067">ATP-binding</keyword>
<dbReference type="Pfam" id="PF01935">
    <property type="entry name" value="DUF87"/>
    <property type="match status" value="1"/>
</dbReference>
<dbReference type="PANTHER" id="PTHR30121">
    <property type="entry name" value="UNCHARACTERIZED PROTEIN YJGR-RELATED"/>
    <property type="match status" value="1"/>
</dbReference>
<evidence type="ECO:0000259" key="2">
    <source>
        <dbReference type="SMART" id="SM00382"/>
    </source>
</evidence>
<proteinExistence type="predicted"/>
<dbReference type="InterPro" id="IPR027417">
    <property type="entry name" value="P-loop_NTPase"/>
</dbReference>
<organism evidence="3 4">
    <name type="scientific">Cryptosporangium phraense</name>
    <dbReference type="NCBI Taxonomy" id="2593070"/>
    <lineage>
        <taxon>Bacteria</taxon>
        <taxon>Bacillati</taxon>
        <taxon>Actinomycetota</taxon>
        <taxon>Actinomycetes</taxon>
        <taxon>Cryptosporangiales</taxon>
        <taxon>Cryptosporangiaceae</taxon>
        <taxon>Cryptosporangium</taxon>
    </lineage>
</organism>
<feature type="domain" description="AAA+ ATPase" evidence="2">
    <location>
        <begin position="57"/>
        <end position="295"/>
    </location>
</feature>
<dbReference type="EMBL" id="VIRS01000033">
    <property type="protein sequence ID" value="TQS40872.1"/>
    <property type="molecule type" value="Genomic_DNA"/>
</dbReference>
<protein>
    <submittedName>
        <fullName evidence="3">ATP-binding protein</fullName>
    </submittedName>
</protein>
<feature type="region of interest" description="Disordered" evidence="1">
    <location>
        <begin position="605"/>
        <end position="632"/>
    </location>
</feature>
<comment type="caution">
    <text evidence="3">The sequence shown here is derived from an EMBL/GenBank/DDBJ whole genome shotgun (WGS) entry which is preliminary data.</text>
</comment>
<dbReference type="AlphaFoldDB" id="A0A545AHR6"/>
<dbReference type="InParanoid" id="A0A545AHR6"/>
<dbReference type="Proteomes" id="UP000317982">
    <property type="component" value="Unassembled WGS sequence"/>
</dbReference>
<dbReference type="OrthoDB" id="3881471at2"/>